<dbReference type="OrthoDB" id="9793869at2"/>
<evidence type="ECO:0000313" key="3">
    <source>
        <dbReference type="EMBL" id="KTC86580.1"/>
    </source>
</evidence>
<proteinExistence type="predicted"/>
<dbReference type="PANTHER" id="PTHR36924">
    <property type="entry name" value="ANTITOXIN HIGA-1"/>
    <property type="match status" value="1"/>
</dbReference>
<dbReference type="SMART" id="SM00530">
    <property type="entry name" value="HTH_XRE"/>
    <property type="match status" value="1"/>
</dbReference>
<dbReference type="PATRIC" id="fig|29422.6.peg.547"/>
<dbReference type="NCBIfam" id="TIGR02607">
    <property type="entry name" value="antidote_HigA"/>
    <property type="match status" value="1"/>
</dbReference>
<protein>
    <submittedName>
        <fullName evidence="3">Plasmid maintenance system antidote protein</fullName>
    </submittedName>
</protein>
<keyword evidence="1" id="KW-0238">DNA-binding</keyword>
<dbReference type="InterPro" id="IPR001387">
    <property type="entry name" value="Cro/C1-type_HTH"/>
</dbReference>
<organism evidence="3 4">
    <name type="scientific">Legionella brunensis</name>
    <dbReference type="NCBI Taxonomy" id="29422"/>
    <lineage>
        <taxon>Bacteria</taxon>
        <taxon>Pseudomonadati</taxon>
        <taxon>Pseudomonadota</taxon>
        <taxon>Gammaproteobacteria</taxon>
        <taxon>Legionellales</taxon>
        <taxon>Legionellaceae</taxon>
        <taxon>Legionella</taxon>
    </lineage>
</organism>
<sequence>MNMHNPPHPGEFIKETYLEPLDISVRQAAEKLGVAPSTLNRLIRGEAHISPIMALRLNKAFGRSAESWLNMQANFDIYHAKSLINLEKVSVIYQQENVT</sequence>
<evidence type="ECO:0000256" key="1">
    <source>
        <dbReference type="ARBA" id="ARBA00023125"/>
    </source>
</evidence>
<dbReference type="Pfam" id="PF01381">
    <property type="entry name" value="HTH_3"/>
    <property type="match status" value="1"/>
</dbReference>
<dbReference type="PROSITE" id="PS50943">
    <property type="entry name" value="HTH_CROC1"/>
    <property type="match status" value="1"/>
</dbReference>
<dbReference type="CDD" id="cd00093">
    <property type="entry name" value="HTH_XRE"/>
    <property type="match status" value="1"/>
</dbReference>
<feature type="domain" description="HTH cro/C1-type" evidence="2">
    <location>
        <begin position="21"/>
        <end position="68"/>
    </location>
</feature>
<dbReference type="AlphaFoldDB" id="A0A0W0STH9"/>
<dbReference type="RefSeq" id="WP_058440620.1">
    <property type="nucleotide sequence ID" value="NZ_CAAAHU010000007.1"/>
</dbReference>
<name>A0A0W0STH9_9GAMM</name>
<dbReference type="SUPFAM" id="SSF47413">
    <property type="entry name" value="lambda repressor-like DNA-binding domains"/>
    <property type="match status" value="1"/>
</dbReference>
<dbReference type="STRING" id="29422.Lbru_0521"/>
<dbReference type="EMBL" id="LNXV01000004">
    <property type="protein sequence ID" value="KTC86580.1"/>
    <property type="molecule type" value="Genomic_DNA"/>
</dbReference>
<evidence type="ECO:0000259" key="2">
    <source>
        <dbReference type="PROSITE" id="PS50943"/>
    </source>
</evidence>
<dbReference type="PANTHER" id="PTHR36924:SF1">
    <property type="entry name" value="ANTITOXIN HIGA-1"/>
    <property type="match status" value="1"/>
</dbReference>
<dbReference type="InterPro" id="IPR010982">
    <property type="entry name" value="Lambda_DNA-bd_dom_sf"/>
</dbReference>
<accession>A0A0W0STH9</accession>
<dbReference type="GO" id="GO:0003677">
    <property type="term" value="F:DNA binding"/>
    <property type="evidence" value="ECO:0007669"/>
    <property type="project" value="UniProtKB-KW"/>
</dbReference>
<reference evidence="3 4" key="1">
    <citation type="submission" date="2015-11" db="EMBL/GenBank/DDBJ databases">
        <title>Genomic analysis of 38 Legionella species identifies large and diverse effector repertoires.</title>
        <authorList>
            <person name="Burstein D."/>
            <person name="Amaro F."/>
            <person name="Zusman T."/>
            <person name="Lifshitz Z."/>
            <person name="Cohen O."/>
            <person name="Gilbert J.A."/>
            <person name="Pupko T."/>
            <person name="Shuman H.A."/>
            <person name="Segal G."/>
        </authorList>
    </citation>
    <scope>NUCLEOTIDE SEQUENCE [LARGE SCALE GENOMIC DNA]</scope>
    <source>
        <strain evidence="3 4">ATCC 43878</strain>
    </source>
</reference>
<dbReference type="InterPro" id="IPR013430">
    <property type="entry name" value="Toxin_antidote_HigA"/>
</dbReference>
<comment type="caution">
    <text evidence="3">The sequence shown here is derived from an EMBL/GenBank/DDBJ whole genome shotgun (WGS) entry which is preliminary data.</text>
</comment>
<keyword evidence="4" id="KW-1185">Reference proteome</keyword>
<evidence type="ECO:0000313" key="4">
    <source>
        <dbReference type="Proteomes" id="UP000054742"/>
    </source>
</evidence>
<dbReference type="Gene3D" id="1.10.260.40">
    <property type="entry name" value="lambda repressor-like DNA-binding domains"/>
    <property type="match status" value="1"/>
</dbReference>
<gene>
    <name evidence="3" type="ORF">Lbru_0521</name>
</gene>
<dbReference type="Proteomes" id="UP000054742">
    <property type="component" value="Unassembled WGS sequence"/>
</dbReference>